<protein>
    <submittedName>
        <fullName evidence="1">Uncharacterized protein</fullName>
    </submittedName>
</protein>
<name>A0A0C2T6Q3_AMAMK</name>
<sequence length="57" mass="6387">MWSTETVNEMVPDFPRSRGVEVIHIAARRSGVHLISVYGGAFIPLDIKFTNSLDRLS</sequence>
<dbReference type="AlphaFoldDB" id="A0A0C2T6Q3"/>
<organism evidence="1 2">
    <name type="scientific">Amanita muscaria (strain Koide BX008)</name>
    <dbReference type="NCBI Taxonomy" id="946122"/>
    <lineage>
        <taxon>Eukaryota</taxon>
        <taxon>Fungi</taxon>
        <taxon>Dikarya</taxon>
        <taxon>Basidiomycota</taxon>
        <taxon>Agaricomycotina</taxon>
        <taxon>Agaricomycetes</taxon>
        <taxon>Agaricomycetidae</taxon>
        <taxon>Agaricales</taxon>
        <taxon>Pluteineae</taxon>
        <taxon>Amanitaceae</taxon>
        <taxon>Amanita</taxon>
    </lineage>
</organism>
<evidence type="ECO:0000313" key="1">
    <source>
        <dbReference type="EMBL" id="KIL62279.1"/>
    </source>
</evidence>
<evidence type="ECO:0000313" key="2">
    <source>
        <dbReference type="Proteomes" id="UP000054549"/>
    </source>
</evidence>
<dbReference type="EMBL" id="KN818273">
    <property type="protein sequence ID" value="KIL62279.1"/>
    <property type="molecule type" value="Genomic_DNA"/>
</dbReference>
<keyword evidence="2" id="KW-1185">Reference proteome</keyword>
<proteinExistence type="predicted"/>
<dbReference type="HOGENOM" id="CLU_2996112_0_0_1"/>
<reference evidence="1 2" key="1">
    <citation type="submission" date="2014-04" db="EMBL/GenBank/DDBJ databases">
        <title>Evolutionary Origins and Diversification of the Mycorrhizal Mutualists.</title>
        <authorList>
            <consortium name="DOE Joint Genome Institute"/>
            <consortium name="Mycorrhizal Genomics Consortium"/>
            <person name="Kohler A."/>
            <person name="Kuo A."/>
            <person name="Nagy L.G."/>
            <person name="Floudas D."/>
            <person name="Copeland A."/>
            <person name="Barry K.W."/>
            <person name="Cichocki N."/>
            <person name="Veneault-Fourrey C."/>
            <person name="LaButti K."/>
            <person name="Lindquist E.A."/>
            <person name="Lipzen A."/>
            <person name="Lundell T."/>
            <person name="Morin E."/>
            <person name="Murat C."/>
            <person name="Riley R."/>
            <person name="Ohm R."/>
            <person name="Sun H."/>
            <person name="Tunlid A."/>
            <person name="Henrissat B."/>
            <person name="Grigoriev I.V."/>
            <person name="Hibbett D.S."/>
            <person name="Martin F."/>
        </authorList>
    </citation>
    <scope>NUCLEOTIDE SEQUENCE [LARGE SCALE GENOMIC DNA]</scope>
    <source>
        <strain evidence="1 2">Koide BX008</strain>
    </source>
</reference>
<dbReference type="Proteomes" id="UP000054549">
    <property type="component" value="Unassembled WGS sequence"/>
</dbReference>
<gene>
    <name evidence="1" type="ORF">M378DRAFT_165984</name>
</gene>
<accession>A0A0C2T6Q3</accession>
<dbReference type="InParanoid" id="A0A0C2T6Q3"/>